<dbReference type="InterPro" id="IPR006683">
    <property type="entry name" value="Thioestr_dom"/>
</dbReference>
<evidence type="ECO:0000256" key="1">
    <source>
        <dbReference type="ARBA" id="ARBA00004170"/>
    </source>
</evidence>
<evidence type="ECO:0000256" key="5">
    <source>
        <dbReference type="ARBA" id="ARBA00022490"/>
    </source>
</evidence>
<dbReference type="CDD" id="cd03443">
    <property type="entry name" value="PaaI_thioesterase"/>
    <property type="match status" value="1"/>
</dbReference>
<dbReference type="EMBL" id="JADLQN010000003">
    <property type="protein sequence ID" value="MBF6356407.1"/>
    <property type="molecule type" value="Genomic_DNA"/>
</dbReference>
<evidence type="ECO:0000256" key="13">
    <source>
        <dbReference type="ARBA" id="ARBA00035852"/>
    </source>
</evidence>
<comment type="catalytic activity">
    <reaction evidence="23">
        <text>tetradecanoyl-CoA + H2O = tetradecanoate + CoA + H(+)</text>
        <dbReference type="Rhea" id="RHEA:40119"/>
        <dbReference type="ChEBI" id="CHEBI:15377"/>
        <dbReference type="ChEBI" id="CHEBI:15378"/>
        <dbReference type="ChEBI" id="CHEBI:30807"/>
        <dbReference type="ChEBI" id="CHEBI:57287"/>
        <dbReference type="ChEBI" id="CHEBI:57385"/>
    </reaction>
    <physiologicalReaction direction="left-to-right" evidence="23">
        <dbReference type="Rhea" id="RHEA:40120"/>
    </physiologicalReaction>
</comment>
<keyword evidence="6" id="KW-0053">Apoptosis</keyword>
<evidence type="ECO:0000256" key="14">
    <source>
        <dbReference type="ARBA" id="ARBA00037002"/>
    </source>
</evidence>
<dbReference type="Proteomes" id="UP000707731">
    <property type="component" value="Unassembled WGS sequence"/>
</dbReference>
<keyword evidence="11" id="KW-0472">Membrane</keyword>
<comment type="catalytic activity">
    <reaction evidence="21">
        <text>decanoyl-CoA + H2O = decanoate + CoA + H(+)</text>
        <dbReference type="Rhea" id="RHEA:40059"/>
        <dbReference type="ChEBI" id="CHEBI:15377"/>
        <dbReference type="ChEBI" id="CHEBI:15378"/>
        <dbReference type="ChEBI" id="CHEBI:27689"/>
        <dbReference type="ChEBI" id="CHEBI:57287"/>
        <dbReference type="ChEBI" id="CHEBI:61430"/>
    </reaction>
    <physiologicalReaction direction="left-to-right" evidence="21">
        <dbReference type="Rhea" id="RHEA:40060"/>
    </physiologicalReaction>
</comment>
<evidence type="ECO:0000256" key="20">
    <source>
        <dbReference type="ARBA" id="ARBA00047734"/>
    </source>
</evidence>
<comment type="catalytic activity">
    <reaction evidence="19">
        <text>octanoyl-CoA + H2O = octanoate + CoA + H(+)</text>
        <dbReference type="Rhea" id="RHEA:30143"/>
        <dbReference type="ChEBI" id="CHEBI:15377"/>
        <dbReference type="ChEBI" id="CHEBI:15378"/>
        <dbReference type="ChEBI" id="CHEBI:25646"/>
        <dbReference type="ChEBI" id="CHEBI:57287"/>
        <dbReference type="ChEBI" id="CHEBI:57386"/>
    </reaction>
    <physiologicalReaction direction="left-to-right" evidence="19">
        <dbReference type="Rhea" id="RHEA:30144"/>
    </physiologicalReaction>
</comment>
<keyword evidence="12" id="KW-0966">Cell projection</keyword>
<evidence type="ECO:0000256" key="10">
    <source>
        <dbReference type="ARBA" id="ARBA00023098"/>
    </source>
</evidence>
<dbReference type="Gene3D" id="3.10.129.10">
    <property type="entry name" value="Hotdog Thioesterase"/>
    <property type="match status" value="1"/>
</dbReference>
<gene>
    <name evidence="25" type="ORF">IU449_17960</name>
</gene>
<keyword evidence="4" id="KW-1003">Cell membrane</keyword>
<organism evidence="25 26">
    <name type="scientific">Nocardia higoensis</name>
    <dbReference type="NCBI Taxonomy" id="228599"/>
    <lineage>
        <taxon>Bacteria</taxon>
        <taxon>Bacillati</taxon>
        <taxon>Actinomycetota</taxon>
        <taxon>Actinomycetes</taxon>
        <taxon>Mycobacteriales</taxon>
        <taxon>Nocardiaceae</taxon>
        <taxon>Nocardia</taxon>
    </lineage>
</organism>
<dbReference type="Pfam" id="PF03061">
    <property type="entry name" value="4HBT"/>
    <property type="match status" value="1"/>
</dbReference>
<dbReference type="InterPro" id="IPR029069">
    <property type="entry name" value="HotDog_dom_sf"/>
</dbReference>
<comment type="caution">
    <text evidence="25">The sequence shown here is derived from an EMBL/GenBank/DDBJ whole genome shotgun (WGS) entry which is preliminary data.</text>
</comment>
<evidence type="ECO:0000256" key="11">
    <source>
        <dbReference type="ARBA" id="ARBA00023136"/>
    </source>
</evidence>
<feature type="domain" description="Thioesterase" evidence="24">
    <location>
        <begin position="140"/>
        <end position="211"/>
    </location>
</feature>
<keyword evidence="26" id="KW-1185">Reference proteome</keyword>
<keyword evidence="10" id="KW-0443">Lipid metabolism</keyword>
<reference evidence="25 26" key="1">
    <citation type="submission" date="2020-10" db="EMBL/GenBank/DDBJ databases">
        <title>Identification of Nocardia species via Next-generation sequencing and recognition of intraspecies genetic diversity.</title>
        <authorList>
            <person name="Li P."/>
            <person name="Li P."/>
            <person name="Lu B."/>
        </authorList>
    </citation>
    <scope>NUCLEOTIDE SEQUENCE [LARGE SCALE GENOMIC DNA]</scope>
    <source>
        <strain evidence="25 26">BJ06-0143</strain>
    </source>
</reference>
<evidence type="ECO:0000256" key="17">
    <source>
        <dbReference type="ARBA" id="ARBA00040123"/>
    </source>
</evidence>
<evidence type="ECO:0000256" key="3">
    <source>
        <dbReference type="ARBA" id="ARBA00004632"/>
    </source>
</evidence>
<evidence type="ECO:0000313" key="26">
    <source>
        <dbReference type="Proteomes" id="UP000707731"/>
    </source>
</evidence>
<evidence type="ECO:0000256" key="7">
    <source>
        <dbReference type="ARBA" id="ARBA00022801"/>
    </source>
</evidence>
<accession>A0ABS0DD57</accession>
<comment type="catalytic activity">
    <reaction evidence="22">
        <text>dodecanoyl-CoA + H2O = dodecanoate + CoA + H(+)</text>
        <dbReference type="Rhea" id="RHEA:30135"/>
        <dbReference type="ChEBI" id="CHEBI:15377"/>
        <dbReference type="ChEBI" id="CHEBI:15378"/>
        <dbReference type="ChEBI" id="CHEBI:18262"/>
        <dbReference type="ChEBI" id="CHEBI:57287"/>
        <dbReference type="ChEBI" id="CHEBI:57375"/>
    </reaction>
    <physiologicalReaction direction="left-to-right" evidence="22">
        <dbReference type="Rhea" id="RHEA:30136"/>
    </physiologicalReaction>
</comment>
<evidence type="ECO:0000256" key="16">
    <source>
        <dbReference type="ARBA" id="ARBA00038848"/>
    </source>
</evidence>
<comment type="catalytic activity">
    <reaction evidence="20">
        <text>hexadecanoyl-CoA + H2O = hexadecanoate + CoA + H(+)</text>
        <dbReference type="Rhea" id="RHEA:16645"/>
        <dbReference type="ChEBI" id="CHEBI:7896"/>
        <dbReference type="ChEBI" id="CHEBI:15377"/>
        <dbReference type="ChEBI" id="CHEBI:15378"/>
        <dbReference type="ChEBI" id="CHEBI:57287"/>
        <dbReference type="ChEBI" id="CHEBI:57379"/>
        <dbReference type="EC" id="3.1.2.2"/>
    </reaction>
    <physiologicalReaction direction="left-to-right" evidence="20">
        <dbReference type="Rhea" id="RHEA:16646"/>
    </physiologicalReaction>
</comment>
<evidence type="ECO:0000256" key="23">
    <source>
        <dbReference type="ARBA" id="ARBA00048180"/>
    </source>
</evidence>
<dbReference type="SUPFAM" id="SSF54637">
    <property type="entry name" value="Thioesterase/thiol ester dehydrase-isomerase"/>
    <property type="match status" value="1"/>
</dbReference>
<comment type="catalytic activity">
    <reaction evidence="13">
        <text>(5Z,8Z,11Z,14Z)-eicosatetraenoyl-CoA + H2O = (5Z,8Z,11Z,14Z)-eicosatetraenoate + CoA + H(+)</text>
        <dbReference type="Rhea" id="RHEA:40151"/>
        <dbReference type="ChEBI" id="CHEBI:15377"/>
        <dbReference type="ChEBI" id="CHEBI:15378"/>
        <dbReference type="ChEBI" id="CHEBI:32395"/>
        <dbReference type="ChEBI" id="CHEBI:57287"/>
        <dbReference type="ChEBI" id="CHEBI:57368"/>
    </reaction>
    <physiologicalReaction direction="left-to-right" evidence="13">
        <dbReference type="Rhea" id="RHEA:40152"/>
    </physiologicalReaction>
</comment>
<keyword evidence="9" id="KW-0809">Transit peptide</keyword>
<comment type="similarity">
    <text evidence="15">Belongs to the THEM4/THEM5 thioesterase family.</text>
</comment>
<dbReference type="InterPro" id="IPR052365">
    <property type="entry name" value="THEM4/THEM5_acyl-CoA_thioest"/>
</dbReference>
<evidence type="ECO:0000256" key="15">
    <source>
        <dbReference type="ARBA" id="ARBA00038456"/>
    </source>
</evidence>
<evidence type="ECO:0000256" key="8">
    <source>
        <dbReference type="ARBA" id="ARBA00022832"/>
    </source>
</evidence>
<keyword evidence="8" id="KW-0276">Fatty acid metabolism</keyword>
<evidence type="ECO:0000313" key="25">
    <source>
        <dbReference type="EMBL" id="MBF6356407.1"/>
    </source>
</evidence>
<evidence type="ECO:0000256" key="2">
    <source>
        <dbReference type="ARBA" id="ARBA00004496"/>
    </source>
</evidence>
<dbReference type="EC" id="3.1.2.2" evidence="16"/>
<evidence type="ECO:0000256" key="21">
    <source>
        <dbReference type="ARBA" id="ARBA00047969"/>
    </source>
</evidence>
<evidence type="ECO:0000256" key="19">
    <source>
        <dbReference type="ARBA" id="ARBA00047588"/>
    </source>
</evidence>
<sequence>MPGPSRRPPDPIGYQTAGKHVQIHFDDIDAAEIDRRIALYGPLTQAVRELADATIRTEVDEDTIREVEATVRAATARLRAQQIDGSFGARFTSDGTMLPWGNAAVGVRNPIAPPMVVERDGTGLHRAELTLGAAYEGPPGLVHGGISALLLDQILGEAAAHGGQPSFTGTLTLRYRKPTPLGKIRVEARVDRVEGAKTFVVGSLSTDKGVTVEADAIFIQPSWVRNRAG</sequence>
<evidence type="ECO:0000256" key="22">
    <source>
        <dbReference type="ARBA" id="ARBA00048074"/>
    </source>
</evidence>
<proteinExistence type="inferred from homology"/>
<comment type="subcellular location">
    <subcellularLocation>
        <location evidence="3">Cell projection</location>
        <location evidence="3">Ruffle membrane</location>
    </subcellularLocation>
    <subcellularLocation>
        <location evidence="2">Cytoplasm</location>
    </subcellularLocation>
    <subcellularLocation>
        <location evidence="1">Membrane</location>
        <topology evidence="1">Peripheral membrane protein</topology>
    </subcellularLocation>
</comment>
<evidence type="ECO:0000256" key="6">
    <source>
        <dbReference type="ARBA" id="ARBA00022703"/>
    </source>
</evidence>
<evidence type="ECO:0000256" key="9">
    <source>
        <dbReference type="ARBA" id="ARBA00022946"/>
    </source>
</evidence>
<name>A0ABS0DD57_9NOCA</name>
<dbReference type="PANTHER" id="PTHR12418:SF19">
    <property type="entry name" value="ACYL-COENZYME A THIOESTERASE THEM4"/>
    <property type="match status" value="1"/>
</dbReference>
<keyword evidence="5" id="KW-0963">Cytoplasm</keyword>
<keyword evidence="7" id="KW-0378">Hydrolase</keyword>
<protein>
    <recommendedName>
        <fullName evidence="17">Acyl-coenzyme A thioesterase THEM4</fullName>
        <ecNumber evidence="16">3.1.2.2</ecNumber>
    </recommendedName>
    <alternativeName>
        <fullName evidence="18">Thioesterase superfamily member 4</fullName>
    </alternativeName>
</protein>
<comment type="catalytic activity">
    <reaction evidence="14">
        <text>(9Z)-octadecenoyl-CoA + H2O = (9Z)-octadecenoate + CoA + H(+)</text>
        <dbReference type="Rhea" id="RHEA:40139"/>
        <dbReference type="ChEBI" id="CHEBI:15377"/>
        <dbReference type="ChEBI" id="CHEBI:15378"/>
        <dbReference type="ChEBI" id="CHEBI:30823"/>
        <dbReference type="ChEBI" id="CHEBI:57287"/>
        <dbReference type="ChEBI" id="CHEBI:57387"/>
    </reaction>
    <physiologicalReaction direction="left-to-right" evidence="14">
        <dbReference type="Rhea" id="RHEA:40140"/>
    </physiologicalReaction>
</comment>
<evidence type="ECO:0000256" key="4">
    <source>
        <dbReference type="ARBA" id="ARBA00022475"/>
    </source>
</evidence>
<evidence type="ECO:0000256" key="12">
    <source>
        <dbReference type="ARBA" id="ARBA00023273"/>
    </source>
</evidence>
<evidence type="ECO:0000259" key="24">
    <source>
        <dbReference type="Pfam" id="PF03061"/>
    </source>
</evidence>
<evidence type="ECO:0000256" key="18">
    <source>
        <dbReference type="ARBA" id="ARBA00043210"/>
    </source>
</evidence>
<dbReference type="PANTHER" id="PTHR12418">
    <property type="entry name" value="ACYL-COENZYME A THIOESTERASE THEM4"/>
    <property type="match status" value="1"/>
</dbReference>